<dbReference type="OrthoDB" id="9794530at2"/>
<organism evidence="9 10">
    <name type="scientific">Thioflexithrix psekupsensis</name>
    <dbReference type="NCBI Taxonomy" id="1570016"/>
    <lineage>
        <taxon>Bacteria</taxon>
        <taxon>Pseudomonadati</taxon>
        <taxon>Pseudomonadota</taxon>
        <taxon>Gammaproteobacteria</taxon>
        <taxon>Thiotrichales</taxon>
        <taxon>Thioflexithrix</taxon>
    </lineage>
</organism>
<dbReference type="NCBIfam" id="TIGR01222">
    <property type="entry name" value="minC"/>
    <property type="match status" value="1"/>
</dbReference>
<dbReference type="Gene3D" id="3.30.70.260">
    <property type="match status" value="1"/>
</dbReference>
<comment type="subunit">
    <text evidence="6">Interacts with MinD and FtsZ.</text>
</comment>
<name>A0A251XCB2_9GAMM</name>
<keyword evidence="10" id="KW-1185">Reference proteome</keyword>
<reference evidence="9 10" key="1">
    <citation type="submission" date="2016-12" db="EMBL/GenBank/DDBJ databases">
        <title>Thioflexothrix psekupsii D3 genome sequencing and assembly.</title>
        <authorList>
            <person name="Fomenkov A."/>
            <person name="Vincze T."/>
            <person name="Grabovich M."/>
            <person name="Anton B.P."/>
            <person name="Dubinina G."/>
            <person name="Orlova M."/>
            <person name="Belousova E."/>
            <person name="Roberts R.J."/>
        </authorList>
    </citation>
    <scope>NUCLEOTIDE SEQUENCE [LARGE SCALE GENOMIC DNA]</scope>
    <source>
        <strain evidence="9">D3</strain>
    </source>
</reference>
<dbReference type="InterPro" id="IPR036145">
    <property type="entry name" value="MinC_C_sf"/>
</dbReference>
<evidence type="ECO:0000256" key="1">
    <source>
        <dbReference type="ARBA" id="ARBA00006291"/>
    </source>
</evidence>
<dbReference type="GO" id="GO:0051302">
    <property type="term" value="P:regulation of cell division"/>
    <property type="evidence" value="ECO:0007669"/>
    <property type="project" value="InterPro"/>
</dbReference>
<dbReference type="Pfam" id="PF03775">
    <property type="entry name" value="MinC_C"/>
    <property type="match status" value="1"/>
</dbReference>
<dbReference type="Gene3D" id="2.160.20.70">
    <property type="match status" value="1"/>
</dbReference>
<dbReference type="PANTHER" id="PTHR34108:SF1">
    <property type="entry name" value="SEPTUM SITE-DETERMINING PROTEIN MINC"/>
    <property type="match status" value="1"/>
</dbReference>
<keyword evidence="4 6" id="KW-0131">Cell cycle</keyword>
<comment type="similarity">
    <text evidence="1 6">Belongs to the MinC family.</text>
</comment>
<dbReference type="SUPFAM" id="SSF63848">
    <property type="entry name" value="Cell-division inhibitor MinC, C-terminal domain"/>
    <property type="match status" value="1"/>
</dbReference>
<evidence type="ECO:0000259" key="7">
    <source>
        <dbReference type="Pfam" id="PF03775"/>
    </source>
</evidence>
<dbReference type="HAMAP" id="MF_00267">
    <property type="entry name" value="MinC"/>
    <property type="match status" value="1"/>
</dbReference>
<evidence type="ECO:0000256" key="5">
    <source>
        <dbReference type="ARBA" id="ARBA00025606"/>
    </source>
</evidence>
<dbReference type="Pfam" id="PF05209">
    <property type="entry name" value="MinC_N"/>
    <property type="match status" value="1"/>
</dbReference>
<dbReference type="AlphaFoldDB" id="A0A251XCB2"/>
<dbReference type="GO" id="GO:0000902">
    <property type="term" value="P:cell morphogenesis"/>
    <property type="evidence" value="ECO:0007669"/>
    <property type="project" value="InterPro"/>
</dbReference>
<dbReference type="PANTHER" id="PTHR34108">
    <property type="entry name" value="SEPTUM SITE-DETERMINING PROTEIN MINC"/>
    <property type="match status" value="1"/>
</dbReference>
<dbReference type="InterPro" id="IPR007874">
    <property type="entry name" value="MinC_N"/>
</dbReference>
<evidence type="ECO:0000259" key="8">
    <source>
        <dbReference type="Pfam" id="PF05209"/>
    </source>
</evidence>
<keyword evidence="3 6" id="KW-0717">Septation</keyword>
<evidence type="ECO:0000313" key="10">
    <source>
        <dbReference type="Proteomes" id="UP000194798"/>
    </source>
</evidence>
<sequence>MVDHFSSSPAIELKGSLFTLMVLRVLSTDLEQITAQLAHKVAQAPQLLGQAPLVLDLLAIADQSLDLVALLHVIRQQRLIPVAVRNASPAQQQMAIDLNLGILPNPSRPERGRVAETTSAPPTIPQEELIAPDLAPASIGATKIITQPVRSGQQIVALQGDLIILASVSPGAEILAHRHIHVYGRLRGRALAGVNGDKEARIFCQHLDAELVAIAGHYQINEELPEPLRGKAVQIALDQQRLVIQPLETALR</sequence>
<dbReference type="InterPro" id="IPR005526">
    <property type="entry name" value="Septum_form_inhib_MinC_C"/>
</dbReference>
<evidence type="ECO:0000256" key="3">
    <source>
        <dbReference type="ARBA" id="ARBA00023210"/>
    </source>
</evidence>
<keyword evidence="2 6" id="KW-0132">Cell division</keyword>
<dbReference type="InterPro" id="IPR016098">
    <property type="entry name" value="CAP/MinC_C"/>
</dbReference>
<dbReference type="InterPro" id="IPR013033">
    <property type="entry name" value="MinC"/>
</dbReference>
<evidence type="ECO:0000256" key="6">
    <source>
        <dbReference type="HAMAP-Rule" id="MF_00267"/>
    </source>
</evidence>
<dbReference type="GO" id="GO:1901891">
    <property type="term" value="P:regulation of cell septum assembly"/>
    <property type="evidence" value="ECO:0007669"/>
    <property type="project" value="InterPro"/>
</dbReference>
<dbReference type="GO" id="GO:0000917">
    <property type="term" value="P:division septum assembly"/>
    <property type="evidence" value="ECO:0007669"/>
    <property type="project" value="UniProtKB-KW"/>
</dbReference>
<protein>
    <recommendedName>
        <fullName evidence="6">Probable septum site-determining protein MinC</fullName>
    </recommendedName>
</protein>
<evidence type="ECO:0000256" key="2">
    <source>
        <dbReference type="ARBA" id="ARBA00022618"/>
    </source>
</evidence>
<comment type="caution">
    <text evidence="9">The sequence shown here is derived from an EMBL/GenBank/DDBJ whole genome shotgun (WGS) entry which is preliminary data.</text>
</comment>
<evidence type="ECO:0000313" key="9">
    <source>
        <dbReference type="EMBL" id="OUD15545.1"/>
    </source>
</evidence>
<feature type="domain" description="Septum formation inhibitor MinC N-terminal" evidence="8">
    <location>
        <begin position="11"/>
        <end position="81"/>
    </location>
</feature>
<dbReference type="Proteomes" id="UP000194798">
    <property type="component" value="Unassembled WGS sequence"/>
</dbReference>
<gene>
    <name evidence="6" type="primary">minC</name>
    <name evidence="9" type="ORF">TPSD3_03220</name>
</gene>
<proteinExistence type="inferred from homology"/>
<dbReference type="RefSeq" id="WP_086487142.1">
    <property type="nucleotide sequence ID" value="NZ_MSLT01000006.1"/>
</dbReference>
<feature type="domain" description="Septum formation inhibitor MinC C-terminal" evidence="7">
    <location>
        <begin position="144"/>
        <end position="245"/>
    </location>
</feature>
<comment type="function">
    <text evidence="5 6">Cell division inhibitor that blocks the formation of polar Z ring septums. Rapidly oscillates between the poles of the cell to destabilize FtsZ filaments that have formed before they mature into polar Z rings. Prevents FtsZ polymerization.</text>
</comment>
<evidence type="ECO:0000256" key="4">
    <source>
        <dbReference type="ARBA" id="ARBA00023306"/>
    </source>
</evidence>
<dbReference type="EMBL" id="MSLT01000006">
    <property type="protein sequence ID" value="OUD15545.1"/>
    <property type="molecule type" value="Genomic_DNA"/>
</dbReference>
<accession>A0A251XCB2</accession>